<feature type="domain" description="Glycosyltransferase subfamily 4-like N-terminal" evidence="3">
    <location>
        <begin position="16"/>
        <end position="179"/>
    </location>
</feature>
<dbReference type="PANTHER" id="PTHR46401:SF2">
    <property type="entry name" value="GLYCOSYLTRANSFERASE WBBK-RELATED"/>
    <property type="match status" value="1"/>
</dbReference>
<dbReference type="Gene3D" id="3.40.50.2000">
    <property type="entry name" value="Glycogen Phosphorylase B"/>
    <property type="match status" value="2"/>
</dbReference>
<dbReference type="PANTHER" id="PTHR46401">
    <property type="entry name" value="GLYCOSYLTRANSFERASE WBBK-RELATED"/>
    <property type="match status" value="1"/>
</dbReference>
<evidence type="ECO:0000259" key="2">
    <source>
        <dbReference type="Pfam" id="PF00534"/>
    </source>
</evidence>
<dbReference type="FunFam" id="3.40.50.2000:FF:000119">
    <property type="entry name" value="Glycosyl transferase group 1"/>
    <property type="match status" value="1"/>
</dbReference>
<feature type="domain" description="Glycosyl transferase family 1" evidence="2">
    <location>
        <begin position="193"/>
        <end position="359"/>
    </location>
</feature>
<dbReference type="EMBL" id="MHSW01000033">
    <property type="protein sequence ID" value="OHA50594.1"/>
    <property type="molecule type" value="Genomic_DNA"/>
</dbReference>
<gene>
    <name evidence="4" type="ORF">A3A97_03795</name>
</gene>
<dbReference type="Pfam" id="PF13439">
    <property type="entry name" value="Glyco_transf_4"/>
    <property type="match status" value="1"/>
</dbReference>
<dbReference type="Proteomes" id="UP000176951">
    <property type="component" value="Unassembled WGS sequence"/>
</dbReference>
<dbReference type="CDD" id="cd03809">
    <property type="entry name" value="GT4_MtfB-like"/>
    <property type="match status" value="1"/>
</dbReference>
<evidence type="ECO:0008006" key="6">
    <source>
        <dbReference type="Google" id="ProtNLM"/>
    </source>
</evidence>
<evidence type="ECO:0000313" key="4">
    <source>
        <dbReference type="EMBL" id="OHA50594.1"/>
    </source>
</evidence>
<sequence length="393" mass="44410">MIVGIDIRHLSARQSGGIAGYTVHLIDYLSKTFPDTTFKLFSTGKSSPVAEKILKDRKNFVLKHINLPNRFLDPSFRFLKAPLIDRLMGGIDVFLSPHFLSTALSASCPRILIIHDLSFVRFPELFSWQDKLWHGLMDPKAQTQKADRIITVSMATKKDLMNIWKTPENKIKVVHSGIEQFFMDRAAQEGEREEIKTKYKLPGRFILALSVIEPRKNYVNLIKAFEILKNSDPKSSSNLSLVIAGPLTHRASDTVAAAKRSPYRREIIFTDFIDENDKPLVYDLAEIFVYPSLFEGFGFPPLEAMARGIPTIVSNRSSLPEIVGEAALSVDPYNISALADTMGRLLKDENARNFLKQKGISKAKEYDWNIAVGQIHSILEQEVDLKRNKIFAS</sequence>
<dbReference type="AlphaFoldDB" id="A0A1G2PQJ7"/>
<dbReference type="InterPro" id="IPR028098">
    <property type="entry name" value="Glyco_trans_4-like_N"/>
</dbReference>
<evidence type="ECO:0000259" key="3">
    <source>
        <dbReference type="Pfam" id="PF13439"/>
    </source>
</evidence>
<dbReference type="InterPro" id="IPR001296">
    <property type="entry name" value="Glyco_trans_1"/>
</dbReference>
<reference evidence="4 5" key="1">
    <citation type="journal article" date="2016" name="Nat. Commun.">
        <title>Thousands of microbial genomes shed light on interconnected biogeochemical processes in an aquifer system.</title>
        <authorList>
            <person name="Anantharaman K."/>
            <person name="Brown C.T."/>
            <person name="Hug L.A."/>
            <person name="Sharon I."/>
            <person name="Castelle C.J."/>
            <person name="Probst A.J."/>
            <person name="Thomas B.C."/>
            <person name="Singh A."/>
            <person name="Wilkins M.J."/>
            <person name="Karaoz U."/>
            <person name="Brodie E.L."/>
            <person name="Williams K.H."/>
            <person name="Hubbard S.S."/>
            <person name="Banfield J.F."/>
        </authorList>
    </citation>
    <scope>NUCLEOTIDE SEQUENCE [LARGE SCALE GENOMIC DNA]</scope>
</reference>
<comment type="caution">
    <text evidence="4">The sequence shown here is derived from an EMBL/GenBank/DDBJ whole genome shotgun (WGS) entry which is preliminary data.</text>
</comment>
<evidence type="ECO:0000313" key="5">
    <source>
        <dbReference type="Proteomes" id="UP000176951"/>
    </source>
</evidence>
<dbReference type="Pfam" id="PF00534">
    <property type="entry name" value="Glycos_transf_1"/>
    <property type="match status" value="1"/>
</dbReference>
<evidence type="ECO:0000256" key="1">
    <source>
        <dbReference type="ARBA" id="ARBA00022679"/>
    </source>
</evidence>
<keyword evidence="1" id="KW-0808">Transferase</keyword>
<organism evidence="4 5">
    <name type="scientific">Candidatus Terrybacteria bacterium RIFCSPLOWO2_01_FULL_40_23</name>
    <dbReference type="NCBI Taxonomy" id="1802366"/>
    <lineage>
        <taxon>Bacteria</taxon>
        <taxon>Candidatus Terryibacteriota</taxon>
    </lineage>
</organism>
<dbReference type="SUPFAM" id="SSF53756">
    <property type="entry name" value="UDP-Glycosyltransferase/glycogen phosphorylase"/>
    <property type="match status" value="1"/>
</dbReference>
<proteinExistence type="predicted"/>
<dbReference type="GO" id="GO:0016757">
    <property type="term" value="F:glycosyltransferase activity"/>
    <property type="evidence" value="ECO:0007669"/>
    <property type="project" value="InterPro"/>
</dbReference>
<accession>A0A1G2PQJ7</accession>
<protein>
    <recommendedName>
        <fullName evidence="6">Glycosyl transferase family 1 domain-containing protein</fullName>
    </recommendedName>
</protein>
<name>A0A1G2PQJ7_9BACT</name>